<evidence type="ECO:0000256" key="4">
    <source>
        <dbReference type="ARBA" id="ARBA00023136"/>
    </source>
</evidence>
<feature type="transmembrane region" description="Helical" evidence="6">
    <location>
        <begin position="200"/>
        <end position="217"/>
    </location>
</feature>
<evidence type="ECO:0000256" key="6">
    <source>
        <dbReference type="SAM" id="Phobius"/>
    </source>
</evidence>
<keyword evidence="3 6" id="KW-1133">Transmembrane helix</keyword>
<accession>A0AA38R639</accession>
<keyword evidence="2 6" id="KW-0812">Transmembrane</keyword>
<dbReference type="PANTHER" id="PTHR31465">
    <property type="entry name" value="PROTEIN RTA1-RELATED"/>
    <property type="match status" value="1"/>
</dbReference>
<gene>
    <name evidence="7" type="ORF">NKR23_g9432</name>
</gene>
<feature type="transmembrane region" description="Helical" evidence="6">
    <location>
        <begin position="121"/>
        <end position="145"/>
    </location>
</feature>
<organism evidence="7 8">
    <name type="scientific">Pleurostoma richardsiae</name>
    <dbReference type="NCBI Taxonomy" id="41990"/>
    <lineage>
        <taxon>Eukaryota</taxon>
        <taxon>Fungi</taxon>
        <taxon>Dikarya</taxon>
        <taxon>Ascomycota</taxon>
        <taxon>Pezizomycotina</taxon>
        <taxon>Sordariomycetes</taxon>
        <taxon>Sordariomycetidae</taxon>
        <taxon>Calosphaeriales</taxon>
        <taxon>Pleurostomataceae</taxon>
        <taxon>Pleurostoma</taxon>
    </lineage>
</organism>
<dbReference type="AlphaFoldDB" id="A0AA38R639"/>
<evidence type="ECO:0000256" key="2">
    <source>
        <dbReference type="ARBA" id="ARBA00022692"/>
    </source>
</evidence>
<proteinExistence type="predicted"/>
<keyword evidence="4 6" id="KW-0472">Membrane</keyword>
<feature type="region of interest" description="Disordered" evidence="5">
    <location>
        <begin position="273"/>
        <end position="295"/>
    </location>
</feature>
<reference evidence="7" key="1">
    <citation type="submission" date="2022-07" db="EMBL/GenBank/DDBJ databases">
        <title>Fungi with potential for degradation of polypropylene.</title>
        <authorList>
            <person name="Gostincar C."/>
        </authorList>
    </citation>
    <scope>NUCLEOTIDE SEQUENCE</scope>
    <source>
        <strain evidence="7">EXF-13308</strain>
    </source>
</reference>
<dbReference type="PANTHER" id="PTHR31465:SF15">
    <property type="entry name" value="LIPID TRANSPORTER ATNI-RELATED"/>
    <property type="match status" value="1"/>
</dbReference>
<evidence type="ECO:0000256" key="5">
    <source>
        <dbReference type="SAM" id="MobiDB-lite"/>
    </source>
</evidence>
<keyword evidence="8" id="KW-1185">Reference proteome</keyword>
<feature type="transmembrane region" description="Helical" evidence="6">
    <location>
        <begin position="76"/>
        <end position="100"/>
    </location>
</feature>
<dbReference type="InterPro" id="IPR007568">
    <property type="entry name" value="RTA1"/>
</dbReference>
<dbReference type="GO" id="GO:0016020">
    <property type="term" value="C:membrane"/>
    <property type="evidence" value="ECO:0007669"/>
    <property type="project" value="UniProtKB-SubCell"/>
</dbReference>
<evidence type="ECO:0000256" key="1">
    <source>
        <dbReference type="ARBA" id="ARBA00004141"/>
    </source>
</evidence>
<evidence type="ECO:0000256" key="3">
    <source>
        <dbReference type="ARBA" id="ARBA00022989"/>
    </source>
</evidence>
<feature type="transmembrane region" description="Helical" evidence="6">
    <location>
        <begin position="157"/>
        <end position="179"/>
    </location>
</feature>
<dbReference type="Proteomes" id="UP001174694">
    <property type="component" value="Unassembled WGS sequence"/>
</dbReference>
<dbReference type="EMBL" id="JANBVO010000036">
    <property type="protein sequence ID" value="KAJ9137159.1"/>
    <property type="molecule type" value="Genomic_DNA"/>
</dbReference>
<evidence type="ECO:0000313" key="7">
    <source>
        <dbReference type="EMBL" id="KAJ9137159.1"/>
    </source>
</evidence>
<comment type="caution">
    <text evidence="7">The sequence shown here is derived from an EMBL/GenBank/DDBJ whole genome shotgun (WGS) entry which is preliminary data.</text>
</comment>
<dbReference type="Pfam" id="PF04479">
    <property type="entry name" value="RTA1"/>
    <property type="match status" value="1"/>
</dbReference>
<sequence length="295" mass="33379">MTCKALITPDTNWNFCPASGPNILFLILFTLTTMAHLGQAIYYRKPYCWVIVTSGVLQILTYAARQASIQDPANFGAYAAWFVFILIAPLWTNAFAYMVFGRMVWNYKDSHQMWKLKAWHFGLVFVTLDIIAFIVQIGGAVVAVQDDAPTDEVMRGLHIYMGGVGIQQLFILLFCGFSFRMFFDLRKDRAGRAASLRGPMILLSALYATLALVTLRIIFRLCEYSQGLDSQIPRHEAYQYCLDSLPMFIALVIFNVIHPGRIMAGKDAEMPSFRERRKQKGTSATDVPLTEQLTI</sequence>
<protein>
    <submittedName>
        <fullName evidence="7">RTA-like protein</fullName>
    </submittedName>
</protein>
<feature type="transmembrane region" description="Helical" evidence="6">
    <location>
        <begin position="237"/>
        <end position="257"/>
    </location>
</feature>
<feature type="compositionally biased region" description="Polar residues" evidence="5">
    <location>
        <begin position="281"/>
        <end position="295"/>
    </location>
</feature>
<comment type="subcellular location">
    <subcellularLocation>
        <location evidence="1">Membrane</location>
        <topology evidence="1">Multi-pass membrane protein</topology>
    </subcellularLocation>
</comment>
<feature type="transmembrane region" description="Helical" evidence="6">
    <location>
        <begin position="23"/>
        <end position="42"/>
    </location>
</feature>
<feature type="transmembrane region" description="Helical" evidence="6">
    <location>
        <begin position="47"/>
        <end position="64"/>
    </location>
</feature>
<name>A0AA38R639_9PEZI</name>
<evidence type="ECO:0000313" key="8">
    <source>
        <dbReference type="Proteomes" id="UP001174694"/>
    </source>
</evidence>